<gene>
    <name evidence="1" type="ORF">R0H02_18805</name>
</gene>
<comment type="caution">
    <text evidence="1">The sequence shown here is derived from an EMBL/GenBank/DDBJ whole genome shotgun (WGS) entry which is preliminary data.</text>
</comment>
<dbReference type="EMBL" id="JAWJAC010000012">
    <property type="protein sequence ID" value="MDV2864495.1"/>
    <property type="molecule type" value="Genomic_DNA"/>
</dbReference>
<sequence length="105" mass="12290">MNNLTLLYRAPWDFDLYLKDDSFIMTVVFSEYNNFSQMEVFRSFSIQKETLIQHDKLGNLAELAKEIRETYDNNTWTEIKPHVFISGKGTVAKYNDPMMPLGSIL</sequence>
<evidence type="ECO:0000313" key="1">
    <source>
        <dbReference type="EMBL" id="MDV2864495.1"/>
    </source>
</evidence>
<accession>A0AB35RRF0</accession>
<dbReference type="Proteomes" id="UP001286589">
    <property type="component" value="Unassembled WGS sequence"/>
</dbReference>
<reference evidence="1 2" key="1">
    <citation type="submission" date="2023-10" db="EMBL/GenBank/DDBJ databases">
        <title>Phytobacter spp. The emergence of a new genus of hospital-origin enterobacteria encoding carbapenemases in Argentina.</title>
        <authorList>
            <person name="Vay C."/>
            <person name="Almuzara M."/>
            <person name="Traglia G.M."/>
            <person name="Campos J."/>
        </authorList>
    </citation>
    <scope>NUCLEOTIDE SEQUENCE [LARGE SCALE GENOMIC DNA]</scope>
    <source>
        <strain evidence="1 2">CVMA36</strain>
    </source>
</reference>
<dbReference type="AlphaFoldDB" id="A0AB35RRF0"/>
<evidence type="ECO:0000313" key="2">
    <source>
        <dbReference type="Proteomes" id="UP001286589"/>
    </source>
</evidence>
<name>A0AB35RRF0_9ENTR</name>
<keyword evidence="2" id="KW-1185">Reference proteome</keyword>
<organism evidence="1 2">
    <name type="scientific">Phytobacter ursingii</name>
    <dbReference type="NCBI Taxonomy" id="1972431"/>
    <lineage>
        <taxon>Bacteria</taxon>
        <taxon>Pseudomonadati</taxon>
        <taxon>Pseudomonadota</taxon>
        <taxon>Gammaproteobacteria</taxon>
        <taxon>Enterobacterales</taxon>
        <taxon>Enterobacteriaceae</taxon>
        <taxon>Phytobacter</taxon>
    </lineage>
</organism>
<proteinExistence type="predicted"/>
<protein>
    <submittedName>
        <fullName evidence="1">Uncharacterized protein</fullName>
    </submittedName>
</protein>
<dbReference type="RefSeq" id="WP_142518869.1">
    <property type="nucleotide sequence ID" value="NZ_JAWJAC010000012.1"/>
</dbReference>